<dbReference type="EMBL" id="JPJI01000026">
    <property type="protein sequence ID" value="KEZ93598.1"/>
    <property type="molecule type" value="Genomic_DNA"/>
</dbReference>
<dbReference type="Proteomes" id="UP000028531">
    <property type="component" value="Unassembled WGS sequence"/>
</dbReference>
<organism evidence="6 8">
    <name type="scientific">Nonlabens ulvanivorans</name>
    <name type="common">Persicivirga ulvanivorans</name>
    <dbReference type="NCBI Taxonomy" id="906888"/>
    <lineage>
        <taxon>Bacteria</taxon>
        <taxon>Pseudomonadati</taxon>
        <taxon>Bacteroidota</taxon>
        <taxon>Flavobacteriia</taxon>
        <taxon>Flavobacteriales</taxon>
        <taxon>Flavobacteriaceae</taxon>
        <taxon>Nonlabens</taxon>
    </lineage>
</organism>
<dbReference type="Proteomes" id="UP000239997">
    <property type="component" value="Unassembled WGS sequence"/>
</dbReference>
<dbReference type="Proteomes" id="UP000028980">
    <property type="component" value="Unassembled WGS sequence"/>
</dbReference>
<evidence type="ECO:0000313" key="9">
    <source>
        <dbReference type="Proteomes" id="UP000028980"/>
    </source>
</evidence>
<evidence type="ECO:0000313" key="11">
    <source>
        <dbReference type="Proteomes" id="UP000029647"/>
    </source>
</evidence>
<dbReference type="Proteomes" id="UP000029647">
    <property type="component" value="Unassembled WGS sequence"/>
</dbReference>
<evidence type="ECO:0000313" key="3">
    <source>
        <dbReference type="EMBL" id="GAK76087.1"/>
    </source>
</evidence>
<name>A0A084JXB4_NONUL</name>
<evidence type="ECO:0000313" key="12">
    <source>
        <dbReference type="Proteomes" id="UP000239997"/>
    </source>
</evidence>
<dbReference type="EMBL" id="PVNA01000002">
    <property type="protein sequence ID" value="PRX14183.1"/>
    <property type="molecule type" value="Genomic_DNA"/>
</dbReference>
<dbReference type="Gene3D" id="3.10.129.10">
    <property type="entry name" value="Hotdog Thioesterase"/>
    <property type="match status" value="1"/>
</dbReference>
<dbReference type="RefSeq" id="WP_006797096.1">
    <property type="nucleotide sequence ID" value="NZ_CP136694.1"/>
</dbReference>
<dbReference type="STRING" id="906888.JCM19298_2092"/>
<dbReference type="GeneID" id="90595350"/>
<keyword evidence="12" id="KW-1185">Reference proteome</keyword>
<keyword evidence="2 7" id="KW-0378">Hydrolase</keyword>
<dbReference type="CDD" id="cd00586">
    <property type="entry name" value="4HBT"/>
    <property type="match status" value="1"/>
</dbReference>
<dbReference type="Proteomes" id="UP000029226">
    <property type="component" value="Unassembled WGS sequence"/>
</dbReference>
<dbReference type="EMBL" id="BBLG01000003">
    <property type="protein sequence ID" value="GAK76087.1"/>
    <property type="molecule type" value="Genomic_DNA"/>
</dbReference>
<proteinExistence type="inferred from homology"/>
<evidence type="ECO:0000313" key="4">
    <source>
        <dbReference type="EMBL" id="GAK99576.1"/>
    </source>
</evidence>
<dbReference type="SUPFAM" id="SSF54637">
    <property type="entry name" value="Thioesterase/thiol ester dehydrase-isomerase"/>
    <property type="match status" value="1"/>
</dbReference>
<dbReference type="GO" id="GO:0047617">
    <property type="term" value="F:fatty acyl-CoA hydrolase activity"/>
    <property type="evidence" value="ECO:0007669"/>
    <property type="project" value="TreeGrafter"/>
</dbReference>
<comment type="similarity">
    <text evidence="1">Belongs to the 4-hydroxybenzoyl-CoA thioesterase family.</text>
</comment>
<comment type="caution">
    <text evidence="6">The sequence shown here is derived from an EMBL/GenBank/DDBJ whole genome shotgun (WGS) entry which is preliminary data.</text>
</comment>
<gene>
    <name evidence="6" type="ORF">IL45_05175</name>
    <name evidence="5" type="ORF">JCM19275_2286</name>
    <name evidence="3" type="ORF">JCM19296_1684</name>
    <name evidence="4" type="ORF">JCM19314_3621</name>
    <name evidence="7" type="ORF">LY02_01213</name>
</gene>
<evidence type="ECO:0000313" key="7">
    <source>
        <dbReference type="EMBL" id="PRX14183.1"/>
    </source>
</evidence>
<evidence type="ECO:0000313" key="5">
    <source>
        <dbReference type="EMBL" id="GAL76154.1"/>
    </source>
</evidence>
<reference evidence="6 8" key="2">
    <citation type="submission" date="2014-07" db="EMBL/GenBank/DDBJ databases">
        <title>Draft genome sequence of Nonlabens ulvanivorans, an ulvan degrading bacterium.</title>
        <authorList>
            <person name="Kopel M."/>
            <person name="Helbert W."/>
            <person name="Henrissat B."/>
            <person name="Doniger T."/>
            <person name="Banin E."/>
        </authorList>
    </citation>
    <scope>NUCLEOTIDE SEQUENCE [LARGE SCALE GENOMIC DNA]</scope>
    <source>
        <strain evidence="6 8">PLR</strain>
    </source>
</reference>
<evidence type="ECO:0000313" key="8">
    <source>
        <dbReference type="Proteomes" id="UP000028531"/>
    </source>
</evidence>
<evidence type="ECO:0000256" key="1">
    <source>
        <dbReference type="ARBA" id="ARBA00005953"/>
    </source>
</evidence>
<dbReference type="Pfam" id="PF13279">
    <property type="entry name" value="4HBT_2"/>
    <property type="match status" value="1"/>
</dbReference>
<dbReference type="InterPro" id="IPR029069">
    <property type="entry name" value="HotDog_dom_sf"/>
</dbReference>
<evidence type="ECO:0000313" key="10">
    <source>
        <dbReference type="Proteomes" id="UP000029226"/>
    </source>
</evidence>
<dbReference type="eggNOG" id="COG0824">
    <property type="taxonomic scope" value="Bacteria"/>
</dbReference>
<protein>
    <submittedName>
        <fullName evidence="7">Acyl-CoA thioester hydrolase</fullName>
    </submittedName>
    <submittedName>
        <fullName evidence="3 6">Thioesterase</fullName>
    </submittedName>
</protein>
<evidence type="ECO:0000313" key="6">
    <source>
        <dbReference type="EMBL" id="KEZ93598.1"/>
    </source>
</evidence>
<sequence length="136" mass="15658">MISADLPTYTVTRKVTDAEIDDLNHVNNVVYNQWANEIAIEHWLNVGTEALKKQFDWVMIKHNLEYKAAAFLGDTILIKTQVGQATNVKYERFIEIYNATTEQLLVKTKSVWCAINKKGKPVKISQELRDLFETLT</sequence>
<reference evidence="7 12" key="3">
    <citation type="submission" date="2018-03" db="EMBL/GenBank/DDBJ databases">
        <title>Genomic Encyclopedia of Archaeal and Bacterial Type Strains, Phase II (KMG-II): from individual species to whole genera.</title>
        <authorList>
            <person name="Goeker M."/>
        </authorList>
    </citation>
    <scope>NUCLEOTIDE SEQUENCE [LARGE SCALE GENOMIC DNA]</scope>
    <source>
        <strain evidence="7 12">DSM 22727</strain>
    </source>
</reference>
<dbReference type="OrthoDB" id="9801517at2"/>
<accession>A0A084JXB4</accession>
<reference evidence="9 10" key="1">
    <citation type="journal article" date="2014" name="Genome Announc.">
        <title>Draft Genome Sequences of Marine Flavobacterium Nonlabens Strains NR17, NR24, NR27, NR32, NR33, and Ara13.</title>
        <authorList>
            <person name="Nakanishi M."/>
            <person name="Meirelles P."/>
            <person name="Suzuki R."/>
            <person name="Takatani N."/>
            <person name="Mino S."/>
            <person name="Suda W."/>
            <person name="Oshima K."/>
            <person name="Hattori M."/>
            <person name="Ohkuma M."/>
            <person name="Hosokawa M."/>
            <person name="Miyashita K."/>
            <person name="Thompson F.L."/>
            <person name="Niwa A."/>
            <person name="Sawabe T."/>
            <person name="Sawabe T."/>
        </authorList>
    </citation>
    <scope>NUCLEOTIDE SEQUENCE [LARGE SCALE GENOMIC DNA]</scope>
    <source>
        <strain evidence="5">JCM 19275</strain>
        <strain evidence="3">JCM 19296</strain>
        <strain evidence="4">JCM 19314</strain>
        <strain evidence="11">JCM19275</strain>
        <strain evidence="9">JCM19296</strain>
        <strain evidence="10">JCM19314</strain>
    </source>
</reference>
<dbReference type="EMBL" id="BBNT01000008">
    <property type="protein sequence ID" value="GAL76154.1"/>
    <property type="molecule type" value="Genomic_DNA"/>
</dbReference>
<dbReference type="InterPro" id="IPR050563">
    <property type="entry name" value="4-hydroxybenzoyl-CoA_TE"/>
</dbReference>
<dbReference type="EMBL" id="BBMM01000002">
    <property type="protein sequence ID" value="GAK99576.1"/>
    <property type="molecule type" value="Genomic_DNA"/>
</dbReference>
<dbReference type="PANTHER" id="PTHR31793:SF27">
    <property type="entry name" value="NOVEL THIOESTERASE SUPERFAMILY DOMAIN AND SAPOSIN A-TYPE DOMAIN CONTAINING PROTEIN (0610012H03RIK)"/>
    <property type="match status" value="1"/>
</dbReference>
<dbReference type="PANTHER" id="PTHR31793">
    <property type="entry name" value="4-HYDROXYBENZOYL-COA THIOESTERASE FAMILY MEMBER"/>
    <property type="match status" value="1"/>
</dbReference>
<dbReference type="AlphaFoldDB" id="A0A084JXB4"/>
<evidence type="ECO:0000256" key="2">
    <source>
        <dbReference type="ARBA" id="ARBA00022801"/>
    </source>
</evidence>